<evidence type="ECO:0008006" key="3">
    <source>
        <dbReference type="Google" id="ProtNLM"/>
    </source>
</evidence>
<reference evidence="1 2" key="1">
    <citation type="submission" date="2020-08" db="EMBL/GenBank/DDBJ databases">
        <title>Sequencing the genomes of 1000 actinobacteria strains.</title>
        <authorList>
            <person name="Klenk H.-P."/>
        </authorList>
    </citation>
    <scope>NUCLEOTIDE SEQUENCE [LARGE SCALE GENOMIC DNA]</scope>
    <source>
        <strain evidence="1 2">DSM 45823</strain>
    </source>
</reference>
<dbReference type="SUPFAM" id="SSF48403">
    <property type="entry name" value="Ankyrin repeat"/>
    <property type="match status" value="1"/>
</dbReference>
<dbReference type="AlphaFoldDB" id="A0A7W3R947"/>
<dbReference type="Gene3D" id="1.25.40.20">
    <property type="entry name" value="Ankyrin repeat-containing domain"/>
    <property type="match status" value="1"/>
</dbReference>
<dbReference type="EMBL" id="JACJII010000001">
    <property type="protein sequence ID" value="MBA9004963.1"/>
    <property type="molecule type" value="Genomic_DNA"/>
</dbReference>
<name>A0A7W3R947_9ACTN</name>
<gene>
    <name evidence="1" type="ORF">HNR21_003845</name>
</gene>
<protein>
    <recommendedName>
        <fullName evidence="3">Ankyrin repeat domain-containing protein</fullName>
    </recommendedName>
</protein>
<organism evidence="1 2">
    <name type="scientific">Thermomonospora cellulosilytica</name>
    <dbReference type="NCBI Taxonomy" id="1411118"/>
    <lineage>
        <taxon>Bacteria</taxon>
        <taxon>Bacillati</taxon>
        <taxon>Actinomycetota</taxon>
        <taxon>Actinomycetes</taxon>
        <taxon>Streptosporangiales</taxon>
        <taxon>Thermomonosporaceae</taxon>
        <taxon>Thermomonospora</taxon>
    </lineage>
</organism>
<dbReference type="InterPro" id="IPR036770">
    <property type="entry name" value="Ankyrin_rpt-contain_sf"/>
</dbReference>
<dbReference type="RefSeq" id="WP_182706273.1">
    <property type="nucleotide sequence ID" value="NZ_JACJII010000001.1"/>
</dbReference>
<dbReference type="Proteomes" id="UP000539313">
    <property type="component" value="Unassembled WGS sequence"/>
</dbReference>
<keyword evidence="2" id="KW-1185">Reference proteome</keyword>
<evidence type="ECO:0000313" key="2">
    <source>
        <dbReference type="Proteomes" id="UP000539313"/>
    </source>
</evidence>
<sequence length="539" mass="59809">MGKKDRPASWHGVRPARRHAVSRQMIERVAERRRAGDWRGACAAAGLEVTFDLDEIRREHGAETAGAVTDDLMHLAPDLVRWHLPRGEPFLLPGRQVILAEHGPLELSVSTTSGGPAPARILLHCRPSLSAQVRLRRGDLDQDWTGLRQLWDLRCLDGLREWYGCSDRVPFLRPDGTPLSREELPAAPGPDDLAALTEWTAALSADGRLDDALTAVGVEPVEVSAWDFVRHRLAHVLSLDPVRLARTVRGLPGGAIIGRDTLCAARIEVDGGRLRLKALPARGQKRDLPWLAEAAWRRPPDLDLLWRGDIVPEDLHPLIYGVLFPGREPARPPGPPEVGPPPPVRVRCRDGAWHQVRFRDGRLRMPHDEEELRREEALRAFGGEVIGCFTVPAAWRGARGRLPRELRRLRSELIMMFRNGDTDGALSLLDHVDPRTPCGDHGTLLHLVHLVDHERVLPRLLDAGLDPAALDALHRTPLLVALTEDGSPRLIEAFLDAGAPLHSAYGGVHREIVESRLKRDLGHLRDRIEPLLPSPGRTG</sequence>
<comment type="caution">
    <text evidence="1">The sequence shown here is derived from an EMBL/GenBank/DDBJ whole genome shotgun (WGS) entry which is preliminary data.</text>
</comment>
<evidence type="ECO:0000313" key="1">
    <source>
        <dbReference type="EMBL" id="MBA9004963.1"/>
    </source>
</evidence>
<proteinExistence type="predicted"/>
<accession>A0A7W3R947</accession>